<reference evidence="1 2" key="1">
    <citation type="submission" date="2023-08" db="EMBL/GenBank/DDBJ databases">
        <title>A Necator americanus chromosomal reference genome.</title>
        <authorList>
            <person name="Ilik V."/>
            <person name="Petrzelkova K.J."/>
            <person name="Pardy F."/>
            <person name="Fuh T."/>
            <person name="Niatou-Singa F.S."/>
            <person name="Gouil Q."/>
            <person name="Baker L."/>
            <person name="Ritchie M.E."/>
            <person name="Jex A.R."/>
            <person name="Gazzola D."/>
            <person name="Li H."/>
            <person name="Toshio Fujiwara R."/>
            <person name="Zhan B."/>
            <person name="Aroian R.V."/>
            <person name="Pafco B."/>
            <person name="Schwarz E.M."/>
        </authorList>
    </citation>
    <scope>NUCLEOTIDE SEQUENCE [LARGE SCALE GENOMIC DNA]</scope>
    <source>
        <strain evidence="1 2">Aroian</strain>
        <tissue evidence="1">Whole animal</tissue>
    </source>
</reference>
<dbReference type="InterPro" id="IPR036111">
    <property type="entry name" value="Mal/L-sulfo/L-lacto_DH-like_sf"/>
</dbReference>
<dbReference type="Proteomes" id="UP001303046">
    <property type="component" value="Unassembled WGS sequence"/>
</dbReference>
<evidence type="ECO:0000313" key="2">
    <source>
        <dbReference type="Proteomes" id="UP001303046"/>
    </source>
</evidence>
<dbReference type="Gene3D" id="3.30.60.50">
    <property type="entry name" value="Hypothetical oxidoreductase yiak, domain 3"/>
    <property type="match status" value="1"/>
</dbReference>
<comment type="caution">
    <text evidence="1">The sequence shown here is derived from an EMBL/GenBank/DDBJ whole genome shotgun (WGS) entry which is preliminary data.</text>
</comment>
<accession>A0ABR1CD71</accession>
<sequence length="240" mass="26861">MRQKATIGKISEVGWYSPSLSKDWNQLYTIKVEIAKRRGEQVPETWGVESGGHLTTNPEKILAGGGLFPLGGSEISAVLITVSFVRKYDLATGWKRTSAIGNEREKKSCTTIACSRTPCPKEDLLKYKQKKILEAAQRRTSLKKCRRDLREYNIPLAALLSENGTRTSSRREIEITAERLYSSFFRSSTPVSSPIIPTGEAPPRILPSEVRVAIKRNLAQLPDLILYQLTFFGLGAVRFM</sequence>
<protein>
    <submittedName>
        <fullName evidence="1">Uncharacterized protein</fullName>
    </submittedName>
</protein>
<keyword evidence="2" id="KW-1185">Reference proteome</keyword>
<gene>
    <name evidence="1" type="primary">Necator_chrII.g6518</name>
    <name evidence="1" type="ORF">RB195_018725</name>
</gene>
<dbReference type="SUPFAM" id="SSF89733">
    <property type="entry name" value="L-sulfolactate dehydrogenase-like"/>
    <property type="match status" value="1"/>
</dbReference>
<evidence type="ECO:0000313" key="1">
    <source>
        <dbReference type="EMBL" id="KAK6735672.1"/>
    </source>
</evidence>
<organism evidence="1 2">
    <name type="scientific">Necator americanus</name>
    <name type="common">Human hookworm</name>
    <dbReference type="NCBI Taxonomy" id="51031"/>
    <lineage>
        <taxon>Eukaryota</taxon>
        <taxon>Metazoa</taxon>
        <taxon>Ecdysozoa</taxon>
        <taxon>Nematoda</taxon>
        <taxon>Chromadorea</taxon>
        <taxon>Rhabditida</taxon>
        <taxon>Rhabditina</taxon>
        <taxon>Rhabditomorpha</taxon>
        <taxon>Strongyloidea</taxon>
        <taxon>Ancylostomatidae</taxon>
        <taxon>Bunostominae</taxon>
        <taxon>Necator</taxon>
    </lineage>
</organism>
<proteinExistence type="predicted"/>
<dbReference type="EMBL" id="JAVFWL010000002">
    <property type="protein sequence ID" value="KAK6735672.1"/>
    <property type="molecule type" value="Genomic_DNA"/>
</dbReference>
<name>A0ABR1CD71_NECAM</name>